<dbReference type="FunFam" id="3.10.20.370:FF:000001">
    <property type="entry name" value="Retrovirus-related Pol polyprotein from transposon 17.6-like protein"/>
    <property type="match status" value="1"/>
</dbReference>
<dbReference type="InterPro" id="IPR001584">
    <property type="entry name" value="Integrase_cat-core"/>
</dbReference>
<dbReference type="InterPro" id="IPR043502">
    <property type="entry name" value="DNA/RNA_pol_sf"/>
</dbReference>
<feature type="region of interest" description="Disordered" evidence="8">
    <location>
        <begin position="201"/>
        <end position="226"/>
    </location>
</feature>
<dbReference type="PANTHER" id="PTHR37984">
    <property type="entry name" value="PROTEIN CBG26694"/>
    <property type="match status" value="1"/>
</dbReference>
<dbReference type="Gene3D" id="3.30.70.270">
    <property type="match status" value="2"/>
</dbReference>
<evidence type="ECO:0000256" key="7">
    <source>
        <dbReference type="ARBA" id="ARBA00022918"/>
    </source>
</evidence>
<keyword evidence="7" id="KW-0695">RNA-directed DNA polymerase</keyword>
<dbReference type="CDD" id="cd00303">
    <property type="entry name" value="retropepsin_like"/>
    <property type="match status" value="1"/>
</dbReference>
<dbReference type="Pfam" id="PF00665">
    <property type="entry name" value="rve"/>
    <property type="match status" value="1"/>
</dbReference>
<dbReference type="Gene3D" id="2.40.70.10">
    <property type="entry name" value="Acid Proteases"/>
    <property type="match status" value="1"/>
</dbReference>
<proteinExistence type="predicted"/>
<dbReference type="Gene3D" id="3.30.420.10">
    <property type="entry name" value="Ribonuclease H-like superfamily/Ribonuclease H"/>
    <property type="match status" value="1"/>
</dbReference>
<name>A0A816QCN6_9BILA</name>
<organism evidence="10 11">
    <name type="scientific">Rotaria magnacalcarata</name>
    <dbReference type="NCBI Taxonomy" id="392030"/>
    <lineage>
        <taxon>Eukaryota</taxon>
        <taxon>Metazoa</taxon>
        <taxon>Spiralia</taxon>
        <taxon>Gnathifera</taxon>
        <taxon>Rotifera</taxon>
        <taxon>Eurotatoria</taxon>
        <taxon>Bdelloidea</taxon>
        <taxon>Philodinida</taxon>
        <taxon>Philodinidae</taxon>
        <taxon>Rotaria</taxon>
    </lineage>
</organism>
<evidence type="ECO:0000256" key="3">
    <source>
        <dbReference type="ARBA" id="ARBA00022695"/>
    </source>
</evidence>
<dbReference type="Pfam" id="PF17921">
    <property type="entry name" value="Integrase_H2C2"/>
    <property type="match status" value="1"/>
</dbReference>
<protein>
    <recommendedName>
        <fullName evidence="1">RNA-directed DNA polymerase</fullName>
        <ecNumber evidence="1">2.7.7.49</ecNumber>
    </recommendedName>
</protein>
<dbReference type="InterPro" id="IPR043128">
    <property type="entry name" value="Rev_trsase/Diguanyl_cyclase"/>
</dbReference>
<dbReference type="SUPFAM" id="SSF53098">
    <property type="entry name" value="Ribonuclease H-like"/>
    <property type="match status" value="1"/>
</dbReference>
<dbReference type="Gene3D" id="1.10.340.70">
    <property type="match status" value="1"/>
</dbReference>
<dbReference type="InterPro" id="IPR041373">
    <property type="entry name" value="RT_RNaseH"/>
</dbReference>
<dbReference type="EMBL" id="CAJNRF010004474">
    <property type="protein sequence ID" value="CAF2060271.1"/>
    <property type="molecule type" value="Genomic_DNA"/>
</dbReference>
<keyword evidence="2" id="KW-0808">Transferase</keyword>
<evidence type="ECO:0000313" key="11">
    <source>
        <dbReference type="Proteomes" id="UP000663856"/>
    </source>
</evidence>
<evidence type="ECO:0000256" key="2">
    <source>
        <dbReference type="ARBA" id="ARBA00022679"/>
    </source>
</evidence>
<evidence type="ECO:0000259" key="9">
    <source>
        <dbReference type="PROSITE" id="PS50994"/>
    </source>
</evidence>
<dbReference type="InterPro" id="IPR001969">
    <property type="entry name" value="Aspartic_peptidase_AS"/>
</dbReference>
<dbReference type="EC" id="2.7.7.49" evidence="1"/>
<keyword evidence="4" id="KW-0540">Nuclease</keyword>
<dbReference type="Gene3D" id="3.10.20.370">
    <property type="match status" value="1"/>
</dbReference>
<evidence type="ECO:0000256" key="4">
    <source>
        <dbReference type="ARBA" id="ARBA00022722"/>
    </source>
</evidence>
<dbReference type="CDD" id="cd01647">
    <property type="entry name" value="RT_LTR"/>
    <property type="match status" value="1"/>
</dbReference>
<dbReference type="GO" id="GO:0003964">
    <property type="term" value="F:RNA-directed DNA polymerase activity"/>
    <property type="evidence" value="ECO:0007669"/>
    <property type="project" value="UniProtKB-KW"/>
</dbReference>
<keyword evidence="6" id="KW-0378">Hydrolase</keyword>
<dbReference type="GO" id="GO:0003676">
    <property type="term" value="F:nucleic acid binding"/>
    <property type="evidence" value="ECO:0007669"/>
    <property type="project" value="InterPro"/>
</dbReference>
<evidence type="ECO:0000313" key="10">
    <source>
        <dbReference type="EMBL" id="CAF2060271.1"/>
    </source>
</evidence>
<dbReference type="CDD" id="cd09274">
    <property type="entry name" value="RNase_HI_RT_Ty3"/>
    <property type="match status" value="1"/>
</dbReference>
<dbReference type="InterPro" id="IPR012337">
    <property type="entry name" value="RNaseH-like_sf"/>
</dbReference>
<dbReference type="InterPro" id="IPR050951">
    <property type="entry name" value="Retrovirus_Pol_polyprotein"/>
</dbReference>
<feature type="compositionally biased region" description="Polar residues" evidence="8">
    <location>
        <begin position="201"/>
        <end position="217"/>
    </location>
</feature>
<dbReference type="GO" id="GO:0006508">
    <property type="term" value="P:proteolysis"/>
    <property type="evidence" value="ECO:0007669"/>
    <property type="project" value="InterPro"/>
</dbReference>
<accession>A0A816QCN6</accession>
<dbReference type="InterPro" id="IPR036397">
    <property type="entry name" value="RNaseH_sf"/>
</dbReference>
<feature type="domain" description="Integrase catalytic" evidence="9">
    <location>
        <begin position="1235"/>
        <end position="1372"/>
    </location>
</feature>
<gene>
    <name evidence="10" type="ORF">WKI299_LOCUS11991</name>
</gene>
<dbReference type="InterPro" id="IPR000477">
    <property type="entry name" value="RT_dom"/>
</dbReference>
<dbReference type="PROSITE" id="PS00141">
    <property type="entry name" value="ASP_PROTEASE"/>
    <property type="match status" value="1"/>
</dbReference>
<dbReference type="PROSITE" id="PS50994">
    <property type="entry name" value="INTEGRASE"/>
    <property type="match status" value="1"/>
</dbReference>
<dbReference type="Pfam" id="PF00078">
    <property type="entry name" value="RVT_1"/>
    <property type="match status" value="1"/>
</dbReference>
<dbReference type="SUPFAM" id="SSF56672">
    <property type="entry name" value="DNA/RNA polymerases"/>
    <property type="match status" value="1"/>
</dbReference>
<dbReference type="SUPFAM" id="SSF50630">
    <property type="entry name" value="Acid proteases"/>
    <property type="match status" value="1"/>
</dbReference>
<dbReference type="GO" id="GO:0004519">
    <property type="term" value="F:endonuclease activity"/>
    <property type="evidence" value="ECO:0007669"/>
    <property type="project" value="UniProtKB-KW"/>
</dbReference>
<keyword evidence="3" id="KW-0548">Nucleotidyltransferase</keyword>
<dbReference type="InterPro" id="IPR041588">
    <property type="entry name" value="Integrase_H2C2"/>
</dbReference>
<feature type="region of interest" description="Disordered" evidence="8">
    <location>
        <begin position="615"/>
        <end position="634"/>
    </location>
</feature>
<evidence type="ECO:0000256" key="1">
    <source>
        <dbReference type="ARBA" id="ARBA00012493"/>
    </source>
</evidence>
<keyword evidence="5" id="KW-0255">Endonuclease</keyword>
<sequence length="1372" mass="158542">MSFMQEIETDSMGTRQLHSSQKEAMKKIIEFSGEFNETDIDEWLFDLNNLFSLMKLKDETKILETMGKLTGPALRWYQENLRSFTKWDDAEKALRDRFKEFTSGSQLMHEFFQLYQDENQSITSFYENVIRKYRKARQFITEQQEYLIRNEKDIRKPEEWLQIAREEEYIQNRIQQQRNNFYYETKKQPFFESTLPSATIQSRPLNIRSSSRQTPTPHDSYPKQYRQLTPVPNDRIHQKQNNYERTKHNWKMGSEDGDDPCGEKKSSTTRTFHPIFVKIICNNTPQEALIDTGSAITIIHECLLKNIPHKNLIKKTKNHLSANCTTLNVIGETTLEINISGLKTKVIADVATNLVTDLILGSDWIQRNNVYILTPEQRIMIRSKGKEVSTPFITPPILNYPATLINHITIPPFSEQMVEAKVPHHNMIDVLFEPNPRLKNKALFIASTLLHIQDKRIKISIINATDRQQTLSKGTKLGITTQIAASIGVTMPLNDVQERIPKGKAYIKLIPKGKEANITTRLESRNMQMITSHEEQHQCRECKQYFDTGNELFKHLRIKCYSEEIREQINKLTEHINDDKQREQMSRILWKYGKLFDISEPSKIDITLKNAIDTGTHRPIHTPPYRKSNKDQETLRKETDKLMGSGIIEHSTSPWSSPVVLVKKKDGTTRFCVDYRRLNQITTKDAFPLPRIDDIYDQLTTATYFTKFDFKAGYFQVPLDKSDRPKTAFSIRDGHFQFKVRIGGSTFSPTSTILLYIQKLFYEHIQHIEEVCSLLQEANFKLNVNKCEVARSEILFLGHLIKEGTIKPDPNNIRGLVETKEPTTAEEAFRFVKAAEYYRKFIPKFSIIAAPLHKYSPSTLNQQKMNKSKFVLSDDARTAFHELKKILTTDLILGLPDDTLQFKIQSDASVDGIGAVLLQITPNGDRPLAYMSKKLTKTQTNWSTIEQECYAIVQAIDKWDKYLRGHEFILETDHEPLVNLPNKEQLNKRCNRWRLKLAEYRFKVKHIQGNKNNMADYLSRSPVELAEEDIDERILYESKSTQTDLSSLSLNNLTPLKITTAITRAQAKLQQQTTATPSNTTMDGKVDELIPQGKAAIDEESIAKPSDTNSNKIIPFDMDDLRKFQEEDKVVQEIKKNIRSKKHYFIEDRILFRQQQPPLTSVPFVPEGRIRADILKIYHDTPGNGAHFGRDKTTRKIQERYYWPTMIADIRNHVNSCLSCAQNNYLRQKSPGTLKPIQPPQGIWKLLSMDFHGPIAPTTKKGNRYIISLTDILSKFVIAKAVRDCSASTTTKFLINDVILKYGTPTCILTDNGTHFTTQLMNNLFQHLGVTHLYSTVYHPQTNGQIERFNATMDGKIAALCNERRTNWDEVL</sequence>
<evidence type="ECO:0000256" key="5">
    <source>
        <dbReference type="ARBA" id="ARBA00022759"/>
    </source>
</evidence>
<evidence type="ECO:0000256" key="8">
    <source>
        <dbReference type="SAM" id="MobiDB-lite"/>
    </source>
</evidence>
<evidence type="ECO:0000256" key="6">
    <source>
        <dbReference type="ARBA" id="ARBA00022801"/>
    </source>
</evidence>
<dbReference type="Pfam" id="PF17917">
    <property type="entry name" value="RT_RNaseH"/>
    <property type="match status" value="1"/>
</dbReference>
<dbReference type="GO" id="GO:0015074">
    <property type="term" value="P:DNA integration"/>
    <property type="evidence" value="ECO:0007669"/>
    <property type="project" value="InterPro"/>
</dbReference>
<feature type="non-terminal residue" evidence="10">
    <location>
        <position position="1372"/>
    </location>
</feature>
<dbReference type="InterPro" id="IPR021109">
    <property type="entry name" value="Peptidase_aspartic_dom_sf"/>
</dbReference>
<dbReference type="FunFam" id="1.10.340.70:FF:000001">
    <property type="entry name" value="Retrovirus-related Pol polyprotein from transposon gypsy-like Protein"/>
    <property type="match status" value="1"/>
</dbReference>
<comment type="caution">
    <text evidence="10">The sequence shown here is derived from an EMBL/GenBank/DDBJ whole genome shotgun (WGS) entry which is preliminary data.</text>
</comment>
<dbReference type="Gene3D" id="3.10.10.10">
    <property type="entry name" value="HIV Type 1 Reverse Transcriptase, subunit A, domain 1"/>
    <property type="match status" value="1"/>
</dbReference>
<reference evidence="10" key="1">
    <citation type="submission" date="2021-02" db="EMBL/GenBank/DDBJ databases">
        <authorList>
            <person name="Nowell W R."/>
        </authorList>
    </citation>
    <scope>NUCLEOTIDE SEQUENCE</scope>
</reference>
<dbReference type="Proteomes" id="UP000663856">
    <property type="component" value="Unassembled WGS sequence"/>
</dbReference>
<dbReference type="GO" id="GO:0004190">
    <property type="term" value="F:aspartic-type endopeptidase activity"/>
    <property type="evidence" value="ECO:0007669"/>
    <property type="project" value="InterPro"/>
</dbReference>
<dbReference type="PANTHER" id="PTHR37984:SF5">
    <property type="entry name" value="PROTEIN NYNRIN-LIKE"/>
    <property type="match status" value="1"/>
</dbReference>